<name>A0A812V2Z7_9DINO</name>
<dbReference type="Proteomes" id="UP000604046">
    <property type="component" value="Unassembled WGS sequence"/>
</dbReference>
<feature type="coiled-coil region" evidence="1">
    <location>
        <begin position="22"/>
        <end position="74"/>
    </location>
</feature>
<evidence type="ECO:0000313" key="2">
    <source>
        <dbReference type="EMBL" id="CAE7598639.1"/>
    </source>
</evidence>
<sequence length="118" mass="13530">MALKDEALAEKQKKLTELWNSHVAVCKQARSLEDENKEIKQQHKAEMAIAKKHVEDHRLEKEKAEARLKVSRESVDAQISKRLDLEGRLMEERNRRVALTIGAELEVGRLKGLDIGVH</sequence>
<comment type="caution">
    <text evidence="2">The sequence shown here is derived from an EMBL/GenBank/DDBJ whole genome shotgun (WGS) entry which is preliminary data.</text>
</comment>
<evidence type="ECO:0000256" key="1">
    <source>
        <dbReference type="SAM" id="Coils"/>
    </source>
</evidence>
<protein>
    <submittedName>
        <fullName evidence="2">Uncharacterized protein</fullName>
    </submittedName>
</protein>
<accession>A0A812V2Z7</accession>
<evidence type="ECO:0000313" key="3">
    <source>
        <dbReference type="Proteomes" id="UP000604046"/>
    </source>
</evidence>
<gene>
    <name evidence="2" type="ORF">SNAT2548_LOCUS34066</name>
</gene>
<organism evidence="2 3">
    <name type="scientific">Symbiodinium natans</name>
    <dbReference type="NCBI Taxonomy" id="878477"/>
    <lineage>
        <taxon>Eukaryota</taxon>
        <taxon>Sar</taxon>
        <taxon>Alveolata</taxon>
        <taxon>Dinophyceae</taxon>
        <taxon>Suessiales</taxon>
        <taxon>Symbiodiniaceae</taxon>
        <taxon>Symbiodinium</taxon>
    </lineage>
</organism>
<dbReference type="AlphaFoldDB" id="A0A812V2Z7"/>
<reference evidence="2" key="1">
    <citation type="submission" date="2021-02" db="EMBL/GenBank/DDBJ databases">
        <authorList>
            <person name="Dougan E. K."/>
            <person name="Rhodes N."/>
            <person name="Thang M."/>
            <person name="Chan C."/>
        </authorList>
    </citation>
    <scope>NUCLEOTIDE SEQUENCE</scope>
</reference>
<keyword evidence="1" id="KW-0175">Coiled coil</keyword>
<dbReference type="EMBL" id="CAJNDS010002790">
    <property type="protein sequence ID" value="CAE7598639.1"/>
    <property type="molecule type" value="Genomic_DNA"/>
</dbReference>
<keyword evidence="3" id="KW-1185">Reference proteome</keyword>
<proteinExistence type="predicted"/>